<protein>
    <submittedName>
        <fullName evidence="1">Uncharacterized protein</fullName>
    </submittedName>
</protein>
<proteinExistence type="predicted"/>
<dbReference type="EMBL" id="FQUZ01000004">
    <property type="protein sequence ID" value="SHE57669.1"/>
    <property type="molecule type" value="Genomic_DNA"/>
</dbReference>
<organism evidence="1 2">
    <name type="scientific">Lampropedia hyalina DSM 16112</name>
    <dbReference type="NCBI Taxonomy" id="1122156"/>
    <lineage>
        <taxon>Bacteria</taxon>
        <taxon>Pseudomonadati</taxon>
        <taxon>Pseudomonadota</taxon>
        <taxon>Betaproteobacteria</taxon>
        <taxon>Burkholderiales</taxon>
        <taxon>Comamonadaceae</taxon>
        <taxon>Lampropedia</taxon>
    </lineage>
</organism>
<evidence type="ECO:0000313" key="2">
    <source>
        <dbReference type="Proteomes" id="UP000184327"/>
    </source>
</evidence>
<dbReference type="AlphaFoldDB" id="A0A1M4ULR8"/>
<keyword evidence="2" id="KW-1185">Reference proteome</keyword>
<reference evidence="1 2" key="1">
    <citation type="submission" date="2016-11" db="EMBL/GenBank/DDBJ databases">
        <authorList>
            <person name="Jaros S."/>
            <person name="Januszkiewicz K."/>
            <person name="Wedrychowicz H."/>
        </authorList>
    </citation>
    <scope>NUCLEOTIDE SEQUENCE [LARGE SCALE GENOMIC DNA]</scope>
    <source>
        <strain evidence="1 2">DSM 16112</strain>
    </source>
</reference>
<name>A0A1M4ULR8_9BURK</name>
<dbReference type="Proteomes" id="UP000184327">
    <property type="component" value="Unassembled WGS sequence"/>
</dbReference>
<dbReference type="STRING" id="1122156.SAMN02745117_00517"/>
<evidence type="ECO:0000313" key="1">
    <source>
        <dbReference type="EMBL" id="SHE57669.1"/>
    </source>
</evidence>
<gene>
    <name evidence="1" type="ORF">SAMN02745117_00517</name>
</gene>
<accession>A0A1M4ULR8</accession>
<sequence>MPWRRILFWLAALGCALAVLWWGGNVLLSRQVEQWLGQWLDDQGMPAAVQWQRLHATLWGRVSMQGVRLEHKGLILRADALHLHGLRYGAVPSRVRLVVEGLSRQNGHSPLAWLDGPWQGNPLPPLTLEVGLEHRQPPEGAEQLGVQWRIQQPQAFEWQGSAHWQNWRNAQDFLRTLDWSRLMADAEEREHLWNSAAFWLVLGQVTLADMQWSLQDRGMVAQWQTSDAATAADWPDWLRNCTTVAPLWQTQADALAACRTWQAFVRGEHAQLRWQARPARPVALLLLWQAYSLQPARLATLLDARWSAQ</sequence>